<protein>
    <submittedName>
        <fullName evidence="2">Uncharacterized protein</fullName>
    </submittedName>
</protein>
<keyword evidence="3" id="KW-1185">Reference proteome</keyword>
<evidence type="ECO:0000313" key="2">
    <source>
        <dbReference type="EMBL" id="TGZ51302.1"/>
    </source>
</evidence>
<proteinExistence type="predicted"/>
<dbReference type="EMBL" id="QBLH01001725">
    <property type="protein sequence ID" value="TGZ51302.1"/>
    <property type="molecule type" value="Genomic_DNA"/>
</dbReference>
<feature type="compositionally biased region" description="Basic and acidic residues" evidence="1">
    <location>
        <begin position="1"/>
        <end position="20"/>
    </location>
</feature>
<sequence length="102" mass="10900">MIPRRADPARRSAAEIERTRAASVASGNGGVGRDDNKTQKVASTDLKFSFPGADDWQRDGEQQPSGALTTVTTALRPRVTARVSRSGDGRRCDAKGILKMAT</sequence>
<accession>A0A4S2KNH6</accession>
<dbReference type="Proteomes" id="UP000310200">
    <property type="component" value="Unassembled WGS sequence"/>
</dbReference>
<comment type="caution">
    <text evidence="2">The sequence shown here is derived from an EMBL/GenBank/DDBJ whole genome shotgun (WGS) entry which is preliminary data.</text>
</comment>
<organism evidence="2 3">
    <name type="scientific">Temnothorax longispinosus</name>
    <dbReference type="NCBI Taxonomy" id="300112"/>
    <lineage>
        <taxon>Eukaryota</taxon>
        <taxon>Metazoa</taxon>
        <taxon>Ecdysozoa</taxon>
        <taxon>Arthropoda</taxon>
        <taxon>Hexapoda</taxon>
        <taxon>Insecta</taxon>
        <taxon>Pterygota</taxon>
        <taxon>Neoptera</taxon>
        <taxon>Endopterygota</taxon>
        <taxon>Hymenoptera</taxon>
        <taxon>Apocrita</taxon>
        <taxon>Aculeata</taxon>
        <taxon>Formicoidea</taxon>
        <taxon>Formicidae</taxon>
        <taxon>Myrmicinae</taxon>
        <taxon>Temnothorax</taxon>
    </lineage>
</organism>
<gene>
    <name evidence="2" type="ORF">DBV15_06442</name>
</gene>
<name>A0A4S2KNH6_9HYME</name>
<feature type="region of interest" description="Disordered" evidence="1">
    <location>
        <begin position="1"/>
        <end position="74"/>
    </location>
</feature>
<evidence type="ECO:0000313" key="3">
    <source>
        <dbReference type="Proteomes" id="UP000310200"/>
    </source>
</evidence>
<evidence type="ECO:0000256" key="1">
    <source>
        <dbReference type="SAM" id="MobiDB-lite"/>
    </source>
</evidence>
<dbReference type="AlphaFoldDB" id="A0A4S2KNH6"/>
<feature type="compositionally biased region" description="Polar residues" evidence="1">
    <location>
        <begin position="62"/>
        <end position="73"/>
    </location>
</feature>
<reference evidence="2 3" key="1">
    <citation type="journal article" date="2019" name="Philos. Trans. R. Soc. Lond., B, Biol. Sci.">
        <title>Ant behaviour and brain gene expression of defending hosts depend on the ecological success of the intruding social parasite.</title>
        <authorList>
            <person name="Kaur R."/>
            <person name="Stoldt M."/>
            <person name="Jongepier E."/>
            <person name="Feldmeyer B."/>
            <person name="Menzel F."/>
            <person name="Bornberg-Bauer E."/>
            <person name="Foitzik S."/>
        </authorList>
    </citation>
    <scope>NUCLEOTIDE SEQUENCE [LARGE SCALE GENOMIC DNA]</scope>
    <source>
        <tissue evidence="2">Whole body</tissue>
    </source>
</reference>